<dbReference type="EMBL" id="CAMGYJ010000011">
    <property type="protein sequence ID" value="CAI0557770.1"/>
    <property type="molecule type" value="Genomic_DNA"/>
</dbReference>
<dbReference type="GO" id="GO:0009451">
    <property type="term" value="P:RNA modification"/>
    <property type="evidence" value="ECO:0007669"/>
    <property type="project" value="InterPro"/>
</dbReference>
<dbReference type="FunFam" id="1.25.40.10:FF:001093">
    <property type="entry name" value="Pentatricopeptide repeat-containing protein At2g34400"/>
    <property type="match status" value="1"/>
</dbReference>
<dbReference type="InterPro" id="IPR046848">
    <property type="entry name" value="E_motif"/>
</dbReference>
<dbReference type="Pfam" id="PF01535">
    <property type="entry name" value="PPR"/>
    <property type="match status" value="4"/>
</dbReference>
<organism evidence="4 5">
    <name type="scientific">Linum tenue</name>
    <dbReference type="NCBI Taxonomy" id="586396"/>
    <lineage>
        <taxon>Eukaryota</taxon>
        <taxon>Viridiplantae</taxon>
        <taxon>Streptophyta</taxon>
        <taxon>Embryophyta</taxon>
        <taxon>Tracheophyta</taxon>
        <taxon>Spermatophyta</taxon>
        <taxon>Magnoliopsida</taxon>
        <taxon>eudicotyledons</taxon>
        <taxon>Gunneridae</taxon>
        <taxon>Pentapetalae</taxon>
        <taxon>rosids</taxon>
        <taxon>fabids</taxon>
        <taxon>Malpighiales</taxon>
        <taxon>Linaceae</taxon>
        <taxon>Linum</taxon>
    </lineage>
</organism>
<dbReference type="Proteomes" id="UP001154282">
    <property type="component" value="Unassembled WGS sequence"/>
</dbReference>
<proteinExistence type="predicted"/>
<dbReference type="PANTHER" id="PTHR47926:SF465">
    <property type="entry name" value="PENTATRICOPEPTIDE REPEAT (PPR-LIKE) SUPERFAMILY PROTEIN"/>
    <property type="match status" value="1"/>
</dbReference>
<dbReference type="AlphaFoldDB" id="A0AAV0RJE8"/>
<keyword evidence="1" id="KW-0677">Repeat</keyword>
<evidence type="ECO:0000256" key="2">
    <source>
        <dbReference type="PROSITE-ProRule" id="PRU00708"/>
    </source>
</evidence>
<evidence type="ECO:0008006" key="6">
    <source>
        <dbReference type="Google" id="ProtNLM"/>
    </source>
</evidence>
<dbReference type="PROSITE" id="PS51375">
    <property type="entry name" value="PPR"/>
    <property type="match status" value="4"/>
</dbReference>
<dbReference type="InterPro" id="IPR011990">
    <property type="entry name" value="TPR-like_helical_dom_sf"/>
</dbReference>
<dbReference type="SUPFAM" id="SSF48452">
    <property type="entry name" value="TPR-like"/>
    <property type="match status" value="1"/>
</dbReference>
<dbReference type="PANTHER" id="PTHR47926">
    <property type="entry name" value="PENTATRICOPEPTIDE REPEAT-CONTAINING PROTEIN"/>
    <property type="match status" value="1"/>
</dbReference>
<evidence type="ECO:0000256" key="1">
    <source>
        <dbReference type="ARBA" id="ARBA00022737"/>
    </source>
</evidence>
<feature type="repeat" description="PPR" evidence="2">
    <location>
        <begin position="150"/>
        <end position="184"/>
    </location>
</feature>
<dbReference type="Gene3D" id="1.25.40.10">
    <property type="entry name" value="Tetratricopeptide repeat domain"/>
    <property type="match status" value="4"/>
</dbReference>
<dbReference type="GO" id="GO:0003723">
    <property type="term" value="F:RNA binding"/>
    <property type="evidence" value="ECO:0007669"/>
    <property type="project" value="InterPro"/>
</dbReference>
<dbReference type="Pfam" id="PF20431">
    <property type="entry name" value="E_motif"/>
    <property type="match status" value="1"/>
</dbReference>
<dbReference type="NCBIfam" id="TIGR00756">
    <property type="entry name" value="PPR"/>
    <property type="match status" value="5"/>
</dbReference>
<feature type="repeat" description="PPR" evidence="2">
    <location>
        <begin position="88"/>
        <end position="122"/>
    </location>
</feature>
<dbReference type="InterPro" id="IPR046960">
    <property type="entry name" value="PPR_At4g14850-like_plant"/>
</dbReference>
<evidence type="ECO:0000313" key="4">
    <source>
        <dbReference type="EMBL" id="CAI0557770.1"/>
    </source>
</evidence>
<feature type="repeat" description="PPR" evidence="2">
    <location>
        <begin position="287"/>
        <end position="322"/>
    </location>
</feature>
<gene>
    <name evidence="4" type="ORF">LITE_LOCUS48477</name>
</gene>
<sequence length="465" mass="52137">GQLREAVSSLEQLTRKGIRLPCDTLAFLIKKCADWKSLKLGKWVHLHLKVTGLKRPNTLLANHLIYMYSECRDHIGARKVFDKMVHKNLYSWNHMLSGYAKCGEMGFASSLFEEMKVKDVLAWTTMVSGFAQCGNMKTATEFFHLMPAKNPVSWTSLIAGYARQGQGHRALQLFARMMAFRIRPDQFTFSSCLCACASIASLKHGKQVHAYMTRMNFRPNAIVVSSLIDMYAKCGCLDAGRLVFDATSVKKDVVLWNTMLSALAQHGRGEEAIRMVDEMICSGVKPNRITLIILLHACSHSGLVQEGLRVFESMTLSHGVVPDQEHYACLVDILGRAGDFDNLINQLQKLPCEPNEQILSALLGVCAIHGNMELGKTAAEQLMKLEPQSPAAYVLLSSIHATLGKWDSAEQFRELMEKRQVKKEQGISWIEQQNNLHTFTVSEQLAGHHEEEEEEEEDVPSSPID</sequence>
<evidence type="ECO:0000256" key="3">
    <source>
        <dbReference type="SAM" id="MobiDB-lite"/>
    </source>
</evidence>
<feature type="region of interest" description="Disordered" evidence="3">
    <location>
        <begin position="442"/>
        <end position="465"/>
    </location>
</feature>
<keyword evidence="5" id="KW-1185">Reference proteome</keyword>
<protein>
    <recommendedName>
        <fullName evidence="6">Pentatricopeptide repeat-containing protein</fullName>
    </recommendedName>
</protein>
<dbReference type="Pfam" id="PF13041">
    <property type="entry name" value="PPR_2"/>
    <property type="match status" value="2"/>
</dbReference>
<comment type="caution">
    <text evidence="4">The sequence shown here is derived from an EMBL/GenBank/DDBJ whole genome shotgun (WGS) entry which is preliminary data.</text>
</comment>
<evidence type="ECO:0000313" key="5">
    <source>
        <dbReference type="Proteomes" id="UP001154282"/>
    </source>
</evidence>
<reference evidence="4" key="1">
    <citation type="submission" date="2022-08" db="EMBL/GenBank/DDBJ databases">
        <authorList>
            <person name="Gutierrez-Valencia J."/>
        </authorList>
    </citation>
    <scope>NUCLEOTIDE SEQUENCE</scope>
</reference>
<name>A0AAV0RJE8_9ROSI</name>
<accession>A0AAV0RJE8</accession>
<feature type="non-terminal residue" evidence="4">
    <location>
        <position position="1"/>
    </location>
</feature>
<feature type="repeat" description="PPR" evidence="2">
    <location>
        <begin position="252"/>
        <end position="286"/>
    </location>
</feature>
<dbReference type="InterPro" id="IPR002885">
    <property type="entry name" value="PPR_rpt"/>
</dbReference>